<evidence type="ECO:0000313" key="1">
    <source>
        <dbReference type="EMBL" id="SCE77240.1"/>
    </source>
</evidence>
<dbReference type="SUPFAM" id="SSF89360">
    <property type="entry name" value="HesB-like domain"/>
    <property type="match status" value="1"/>
</dbReference>
<dbReference type="AlphaFoldDB" id="A0A1C4UZR3"/>
<dbReference type="Gene3D" id="2.60.300.12">
    <property type="entry name" value="HesB-like domain"/>
    <property type="match status" value="1"/>
</dbReference>
<protein>
    <submittedName>
        <fullName evidence="1">Fe-S cluster assembly iron-binding protein IscA</fullName>
    </submittedName>
</protein>
<evidence type="ECO:0000313" key="2">
    <source>
        <dbReference type="Proteomes" id="UP000198253"/>
    </source>
</evidence>
<dbReference type="EMBL" id="LT607413">
    <property type="protein sequence ID" value="SCE77240.1"/>
    <property type="molecule type" value="Genomic_DNA"/>
</dbReference>
<keyword evidence="2" id="KW-1185">Reference proteome</keyword>
<name>A0A1C4UZR3_MICEC</name>
<organism evidence="1 2">
    <name type="scientific">Micromonospora echinospora</name>
    <name type="common">Micromonospora purpurea</name>
    <dbReference type="NCBI Taxonomy" id="1877"/>
    <lineage>
        <taxon>Bacteria</taxon>
        <taxon>Bacillati</taxon>
        <taxon>Actinomycetota</taxon>
        <taxon>Actinomycetes</taxon>
        <taxon>Micromonosporales</taxon>
        <taxon>Micromonosporaceae</taxon>
        <taxon>Micromonospora</taxon>
    </lineage>
</organism>
<dbReference type="OrthoDB" id="4868950at2"/>
<dbReference type="RefSeq" id="WP_088980422.1">
    <property type="nucleotide sequence ID" value="NZ_JBFAII010000003.1"/>
</dbReference>
<dbReference type="Proteomes" id="UP000198253">
    <property type="component" value="Chromosome I"/>
</dbReference>
<sequence length="95" mass="10002">MLTMTDNAVLVIRDLAAQQDVSDAGGLRITADLDAGSLAVELVGQPGRDDQVVDTEGARIFLDSEAAELLNDTSVDATVDEEGVVQFGFTEKPAH</sequence>
<dbReference type="InParanoid" id="A0A1C4UZR3"/>
<reference evidence="2" key="1">
    <citation type="submission" date="2016-06" db="EMBL/GenBank/DDBJ databases">
        <authorList>
            <person name="Varghese N."/>
            <person name="Submissions Spin"/>
        </authorList>
    </citation>
    <scope>NUCLEOTIDE SEQUENCE [LARGE SCALE GENOMIC DNA]</scope>
    <source>
        <strain evidence="2">DSM 43816</strain>
    </source>
</reference>
<gene>
    <name evidence="1" type="ORF">GA0070618_0812</name>
</gene>
<proteinExistence type="predicted"/>
<dbReference type="InterPro" id="IPR035903">
    <property type="entry name" value="HesB-like_dom_sf"/>
</dbReference>
<accession>A0A1C4UZR3</accession>